<evidence type="ECO:0000313" key="2">
    <source>
        <dbReference type="EMBL" id="SKA65221.1"/>
    </source>
</evidence>
<dbReference type="EMBL" id="FUXZ01000006">
    <property type="protein sequence ID" value="SKA65221.1"/>
    <property type="molecule type" value="Genomic_DNA"/>
</dbReference>
<organism evidence="2 3">
    <name type="scientific">Eubacterium uniforme</name>
    <dbReference type="NCBI Taxonomy" id="39495"/>
    <lineage>
        <taxon>Bacteria</taxon>
        <taxon>Bacillati</taxon>
        <taxon>Bacillota</taxon>
        <taxon>Clostridia</taxon>
        <taxon>Eubacteriales</taxon>
        <taxon>Eubacteriaceae</taxon>
        <taxon>Eubacterium</taxon>
    </lineage>
</organism>
<sequence length="227" mass="26040">MNEKQRKNEKTVSSRAWSSALIFMVVVLSFSITMDFVKDIKTNKNDYEIRYESSEEVNEDSDKKDLVDIATQNEPKDTNKQHKLYRLYRNDTYCKDIDINNYSYVDNNGKTDYKYCALTEDVNAHTSTLLLTAMMILVILIAKDSADKTPFTQTNVKRIKAISILQLLFAVLPGMISFTMTMVRFSNSHGSFNIKWMYLLIISAITALIANVFQYGVKLQEDSDSIA</sequence>
<feature type="transmembrane region" description="Helical" evidence="1">
    <location>
        <begin position="197"/>
        <end position="217"/>
    </location>
</feature>
<name>A0A1T4VKW6_9FIRM</name>
<gene>
    <name evidence="2" type="ORF">SAMN02745111_01049</name>
</gene>
<keyword evidence="1" id="KW-1133">Transmembrane helix</keyword>
<protein>
    <recommendedName>
        <fullName evidence="4">DUF2975 domain-containing protein</fullName>
    </recommendedName>
</protein>
<accession>A0A1T4VKW6</accession>
<dbReference type="AlphaFoldDB" id="A0A1T4VKW6"/>
<proteinExistence type="predicted"/>
<feature type="transmembrane region" description="Helical" evidence="1">
    <location>
        <begin position="122"/>
        <end position="142"/>
    </location>
</feature>
<evidence type="ECO:0000313" key="3">
    <source>
        <dbReference type="Proteomes" id="UP000190814"/>
    </source>
</evidence>
<feature type="transmembrane region" description="Helical" evidence="1">
    <location>
        <begin position="16"/>
        <end position="37"/>
    </location>
</feature>
<dbReference type="OrthoDB" id="2082354at2"/>
<dbReference type="RefSeq" id="WP_078765926.1">
    <property type="nucleotide sequence ID" value="NZ_FUXZ01000006.1"/>
</dbReference>
<keyword evidence="1" id="KW-0812">Transmembrane</keyword>
<dbReference type="Proteomes" id="UP000190814">
    <property type="component" value="Unassembled WGS sequence"/>
</dbReference>
<evidence type="ECO:0008006" key="4">
    <source>
        <dbReference type="Google" id="ProtNLM"/>
    </source>
</evidence>
<evidence type="ECO:0000256" key="1">
    <source>
        <dbReference type="SAM" id="Phobius"/>
    </source>
</evidence>
<keyword evidence="3" id="KW-1185">Reference proteome</keyword>
<keyword evidence="1" id="KW-0472">Membrane</keyword>
<reference evidence="2 3" key="1">
    <citation type="submission" date="2017-02" db="EMBL/GenBank/DDBJ databases">
        <authorList>
            <person name="Peterson S.W."/>
        </authorList>
    </citation>
    <scope>NUCLEOTIDE SEQUENCE [LARGE SCALE GENOMIC DNA]</scope>
    <source>
        <strain evidence="2 3">ATCC 35992</strain>
    </source>
</reference>
<feature type="transmembrane region" description="Helical" evidence="1">
    <location>
        <begin position="162"/>
        <end position="185"/>
    </location>
</feature>